<accession>A0A3D8RP38</accession>
<feature type="compositionally biased region" description="Basic and acidic residues" evidence="1">
    <location>
        <begin position="235"/>
        <end position="261"/>
    </location>
</feature>
<dbReference type="Proteomes" id="UP000256328">
    <property type="component" value="Unassembled WGS sequence"/>
</dbReference>
<reference evidence="3 4" key="1">
    <citation type="journal article" date="2018" name="IMA Fungus">
        <title>IMA Genome-F 9: Draft genome sequence of Annulohypoxylon stygium, Aspergillus mulundensis, Berkeleyomyces basicola (syn. Thielaviopsis basicola), Ceratocystis smalleyi, two Cercospora beticola strains, Coleophoma cylindrospora, Fusarium fracticaudum, Phialophora cf. hyalina, and Morchella septimelata.</title>
        <authorList>
            <person name="Wingfield B.D."/>
            <person name="Bills G.F."/>
            <person name="Dong Y."/>
            <person name="Huang W."/>
            <person name="Nel W.J."/>
            <person name="Swalarsk-Parry B.S."/>
            <person name="Vaghefi N."/>
            <person name="Wilken P.M."/>
            <person name="An Z."/>
            <person name="de Beer Z.W."/>
            <person name="De Vos L."/>
            <person name="Chen L."/>
            <person name="Duong T.A."/>
            <person name="Gao Y."/>
            <person name="Hammerbacher A."/>
            <person name="Kikkert J.R."/>
            <person name="Li Y."/>
            <person name="Li H."/>
            <person name="Li K."/>
            <person name="Li Q."/>
            <person name="Liu X."/>
            <person name="Ma X."/>
            <person name="Naidoo K."/>
            <person name="Pethybridge S.J."/>
            <person name="Sun J."/>
            <person name="Steenkamp E.T."/>
            <person name="van der Nest M.A."/>
            <person name="van Wyk S."/>
            <person name="Wingfield M.J."/>
            <person name="Xiong C."/>
            <person name="Yue Q."/>
            <person name="Zhang X."/>
        </authorList>
    </citation>
    <scope>NUCLEOTIDE SEQUENCE [LARGE SCALE GENOMIC DNA]</scope>
    <source>
        <strain evidence="3 4">BP5796</strain>
    </source>
</reference>
<feature type="domain" description="DUF7730" evidence="2">
    <location>
        <begin position="8"/>
        <end position="118"/>
    </location>
</feature>
<dbReference type="OrthoDB" id="3556437at2759"/>
<dbReference type="Pfam" id="PF24864">
    <property type="entry name" value="DUF7730"/>
    <property type="match status" value="1"/>
</dbReference>
<protein>
    <recommendedName>
        <fullName evidence="2">DUF7730 domain-containing protein</fullName>
    </recommendedName>
</protein>
<evidence type="ECO:0000313" key="4">
    <source>
        <dbReference type="Proteomes" id="UP000256328"/>
    </source>
</evidence>
<feature type="compositionally biased region" description="Polar residues" evidence="1">
    <location>
        <begin position="263"/>
        <end position="275"/>
    </location>
</feature>
<dbReference type="EMBL" id="PDLN01000009">
    <property type="protein sequence ID" value="RDW75718.1"/>
    <property type="molecule type" value="Genomic_DNA"/>
</dbReference>
<evidence type="ECO:0000259" key="2">
    <source>
        <dbReference type="Pfam" id="PF24864"/>
    </source>
</evidence>
<evidence type="ECO:0000256" key="1">
    <source>
        <dbReference type="SAM" id="MobiDB-lite"/>
    </source>
</evidence>
<evidence type="ECO:0000313" key="3">
    <source>
        <dbReference type="EMBL" id="RDW75718.1"/>
    </source>
</evidence>
<gene>
    <name evidence="3" type="ORF">BP5796_06539</name>
</gene>
<sequence>MPHSTYQPQDQCRLLSLPAELRNSIYVLAFPTYGIVTLKIMQLFAAAQERENNPESLKPLDNALVLARTCKQICHEVLKLYFSLNTFSFGNTYELYVYLYMIGEQRRKYITNVEVQFQGSRAREAFELLAESNSLQKLYIGVCADTTKFTRNPQKNLWASRGITPLRALRGQPNLKVVARQSHYWWPGLCVNWDAEMKNEHPRTSSVPRYQTGPPIFEETHVEDFERTLEKEIRSNGAKIREDPVEEVSEKQLQEITEARKSTPPSRRSGRLSTTKPRRPTRYIPTRKVAAATHRRPRGLPSRASGQKRK</sequence>
<proteinExistence type="predicted"/>
<dbReference type="AlphaFoldDB" id="A0A3D8RP38"/>
<dbReference type="PANTHER" id="PTHR38790">
    <property type="entry name" value="2EXR DOMAIN-CONTAINING PROTEIN-RELATED"/>
    <property type="match status" value="1"/>
</dbReference>
<feature type="region of interest" description="Disordered" evidence="1">
    <location>
        <begin position="235"/>
        <end position="310"/>
    </location>
</feature>
<keyword evidence="4" id="KW-1185">Reference proteome</keyword>
<name>A0A3D8RP38_9HELO</name>
<dbReference type="InterPro" id="IPR056632">
    <property type="entry name" value="DUF7730"/>
</dbReference>
<organism evidence="3 4">
    <name type="scientific">Coleophoma crateriformis</name>
    <dbReference type="NCBI Taxonomy" id="565419"/>
    <lineage>
        <taxon>Eukaryota</taxon>
        <taxon>Fungi</taxon>
        <taxon>Dikarya</taxon>
        <taxon>Ascomycota</taxon>
        <taxon>Pezizomycotina</taxon>
        <taxon>Leotiomycetes</taxon>
        <taxon>Helotiales</taxon>
        <taxon>Dermateaceae</taxon>
        <taxon>Coleophoma</taxon>
    </lineage>
</organism>
<comment type="caution">
    <text evidence="3">The sequence shown here is derived from an EMBL/GenBank/DDBJ whole genome shotgun (WGS) entry which is preliminary data.</text>
</comment>